<dbReference type="PANTHER" id="PTHR11557:SF0">
    <property type="entry name" value="PORPHOBILINOGEN DEAMINASE"/>
    <property type="match status" value="1"/>
</dbReference>
<dbReference type="Pfam" id="PF03900">
    <property type="entry name" value="Porphobil_deamC"/>
    <property type="match status" value="1"/>
</dbReference>
<keyword evidence="6 8" id="KW-0627">Porphyrin biosynthesis</keyword>
<dbReference type="InterPro" id="IPR036803">
    <property type="entry name" value="Porphobilinogen_deaminase_C_sf"/>
</dbReference>
<dbReference type="InterPro" id="IPR000860">
    <property type="entry name" value="HemC"/>
</dbReference>
<evidence type="ECO:0000256" key="2">
    <source>
        <dbReference type="ARBA" id="ARBA00004735"/>
    </source>
</evidence>
<dbReference type="PIRSF" id="PIRSF001438">
    <property type="entry name" value="4pyrrol_synth_OHMeBilane_synth"/>
    <property type="match status" value="1"/>
</dbReference>
<evidence type="ECO:0000259" key="10">
    <source>
        <dbReference type="Pfam" id="PF03900"/>
    </source>
</evidence>
<dbReference type="SUPFAM" id="SSF53850">
    <property type="entry name" value="Periplasmic binding protein-like II"/>
    <property type="match status" value="1"/>
</dbReference>
<evidence type="ECO:0000259" key="9">
    <source>
        <dbReference type="Pfam" id="PF01379"/>
    </source>
</evidence>
<dbReference type="Proteomes" id="UP000319383">
    <property type="component" value="Chromosome"/>
</dbReference>
<feature type="domain" description="Porphobilinogen deaminase N-terminal" evidence="9">
    <location>
        <begin position="7"/>
        <end position="215"/>
    </location>
</feature>
<evidence type="ECO:0000256" key="1">
    <source>
        <dbReference type="ARBA" id="ARBA00002869"/>
    </source>
</evidence>
<evidence type="ECO:0000256" key="3">
    <source>
        <dbReference type="ARBA" id="ARBA00005638"/>
    </source>
</evidence>
<keyword evidence="5 8" id="KW-0808">Transferase</keyword>
<name>A0A517ZL71_9PLAN</name>
<dbReference type="PROSITE" id="PS00533">
    <property type="entry name" value="PORPHOBILINOGEN_DEAM"/>
    <property type="match status" value="1"/>
</dbReference>
<dbReference type="HAMAP" id="MF_00260">
    <property type="entry name" value="Porphobil_deam"/>
    <property type="match status" value="1"/>
</dbReference>
<dbReference type="GO" id="GO:0005737">
    <property type="term" value="C:cytoplasm"/>
    <property type="evidence" value="ECO:0007669"/>
    <property type="project" value="UniProtKB-UniRule"/>
</dbReference>
<sequence length="310" mass="32592">MSETPPIRIATRSSRLALWQAHHVQQLLSAAAPSTTIEIVHVSTIGDRDKSEPLSSLGEFGVFTREVQKVVLEGDADIAVHSLKDLPTETVAGLTLGAIPPRGAVHDALLLPASRRGGGLDDLPDGAVVGTGSMRRRAQLLHQRPDLKFAEARGNVETRLRKLDEGEFDALILAAAGLMRLELAERIDCELQPPVMLPAIGQGALGIECRSDDVVAQELLAKINDSATQMAATAERSLLHELRGGCHAPIAAATSLQNDQLELTAVVLSSDGQQRLMATATGEAAAALGIAVAGDLRAQGADALITAAEF</sequence>
<dbReference type="InterPro" id="IPR022417">
    <property type="entry name" value="Porphobilin_deaminase_N"/>
</dbReference>
<proteinExistence type="inferred from homology"/>
<evidence type="ECO:0000256" key="8">
    <source>
        <dbReference type="HAMAP-Rule" id="MF_00260"/>
    </source>
</evidence>
<dbReference type="EMBL" id="CP036276">
    <property type="protein sequence ID" value="QDU43218.1"/>
    <property type="molecule type" value="Genomic_DNA"/>
</dbReference>
<dbReference type="FunFam" id="3.40.190.10:FF:000005">
    <property type="entry name" value="Porphobilinogen deaminase"/>
    <property type="match status" value="1"/>
</dbReference>
<feature type="modified residue" description="S-(dipyrrolylmethanemethyl)cysteine" evidence="8">
    <location>
        <position position="246"/>
    </location>
</feature>
<dbReference type="InterPro" id="IPR022419">
    <property type="entry name" value="Porphobilin_deaminase_cofac_BS"/>
</dbReference>
<evidence type="ECO:0000313" key="11">
    <source>
        <dbReference type="EMBL" id="QDU43218.1"/>
    </source>
</evidence>
<protein>
    <recommendedName>
        <fullName evidence="8">Porphobilinogen deaminase</fullName>
        <shortName evidence="8">PBG</shortName>
        <ecNumber evidence="8">2.5.1.61</ecNumber>
    </recommendedName>
    <alternativeName>
        <fullName evidence="8">Hydroxymethylbilane synthase</fullName>
        <shortName evidence="8">HMBS</shortName>
    </alternativeName>
    <alternativeName>
        <fullName evidence="8">Pre-uroporphyrinogen synthase</fullName>
    </alternativeName>
</protein>
<dbReference type="Pfam" id="PF01379">
    <property type="entry name" value="Porphobil_deam"/>
    <property type="match status" value="1"/>
</dbReference>
<feature type="domain" description="Porphobilinogen deaminase C-terminal" evidence="10">
    <location>
        <begin position="231"/>
        <end position="297"/>
    </location>
</feature>
<comment type="pathway">
    <text evidence="2">Porphyrin-containing compound metabolism; protoporphyrin-IX biosynthesis; coproporphyrinogen-III from 5-aminolevulinate: step 2/4.</text>
</comment>
<dbReference type="KEGG" id="sdyn:Mal52_16900"/>
<dbReference type="GO" id="GO:0004418">
    <property type="term" value="F:hydroxymethylbilane synthase activity"/>
    <property type="evidence" value="ECO:0007669"/>
    <property type="project" value="UniProtKB-UniRule"/>
</dbReference>
<comment type="similarity">
    <text evidence="3 8">Belongs to the HMBS family.</text>
</comment>
<dbReference type="PRINTS" id="PR00151">
    <property type="entry name" value="PORPHBDMNASE"/>
</dbReference>
<comment type="subunit">
    <text evidence="4 8">Monomer.</text>
</comment>
<dbReference type="GO" id="GO:0006782">
    <property type="term" value="P:protoporphyrinogen IX biosynthetic process"/>
    <property type="evidence" value="ECO:0007669"/>
    <property type="project" value="UniProtKB-UniRule"/>
</dbReference>
<gene>
    <name evidence="8 11" type="primary">hemC</name>
    <name evidence="11" type="ORF">Mal52_16900</name>
</gene>
<evidence type="ECO:0000313" key="12">
    <source>
        <dbReference type="Proteomes" id="UP000319383"/>
    </source>
</evidence>
<dbReference type="RefSeq" id="WP_145375354.1">
    <property type="nucleotide sequence ID" value="NZ_CP036276.1"/>
</dbReference>
<dbReference type="NCBIfam" id="TIGR00212">
    <property type="entry name" value="hemC"/>
    <property type="match status" value="1"/>
</dbReference>
<dbReference type="Gene3D" id="3.40.190.10">
    <property type="entry name" value="Periplasmic binding protein-like II"/>
    <property type="match status" value="2"/>
</dbReference>
<dbReference type="SUPFAM" id="SSF54782">
    <property type="entry name" value="Porphobilinogen deaminase (hydroxymethylbilane synthase), C-terminal domain"/>
    <property type="match status" value="1"/>
</dbReference>
<evidence type="ECO:0000256" key="6">
    <source>
        <dbReference type="ARBA" id="ARBA00023244"/>
    </source>
</evidence>
<reference evidence="11 12" key="1">
    <citation type="submission" date="2019-02" db="EMBL/GenBank/DDBJ databases">
        <title>Deep-cultivation of Planctomycetes and their phenomic and genomic characterization uncovers novel biology.</title>
        <authorList>
            <person name="Wiegand S."/>
            <person name="Jogler M."/>
            <person name="Boedeker C."/>
            <person name="Pinto D."/>
            <person name="Vollmers J."/>
            <person name="Rivas-Marin E."/>
            <person name="Kohn T."/>
            <person name="Peeters S.H."/>
            <person name="Heuer A."/>
            <person name="Rast P."/>
            <person name="Oberbeckmann S."/>
            <person name="Bunk B."/>
            <person name="Jeske O."/>
            <person name="Meyerdierks A."/>
            <person name="Storesund J.E."/>
            <person name="Kallscheuer N."/>
            <person name="Luecker S."/>
            <person name="Lage O.M."/>
            <person name="Pohl T."/>
            <person name="Merkel B.J."/>
            <person name="Hornburger P."/>
            <person name="Mueller R.-W."/>
            <person name="Bruemmer F."/>
            <person name="Labrenz M."/>
            <person name="Spormann A.M."/>
            <person name="Op den Camp H."/>
            <person name="Overmann J."/>
            <person name="Amann R."/>
            <person name="Jetten M.S.M."/>
            <person name="Mascher T."/>
            <person name="Medema M.H."/>
            <person name="Devos D.P."/>
            <person name="Kaster A.-K."/>
            <person name="Ovreas L."/>
            <person name="Rohde M."/>
            <person name="Galperin M.Y."/>
            <person name="Jogler C."/>
        </authorList>
    </citation>
    <scope>NUCLEOTIDE SEQUENCE [LARGE SCALE GENOMIC DNA]</scope>
    <source>
        <strain evidence="11 12">Mal52</strain>
    </source>
</reference>
<dbReference type="PANTHER" id="PTHR11557">
    <property type="entry name" value="PORPHOBILINOGEN DEAMINASE"/>
    <property type="match status" value="1"/>
</dbReference>
<comment type="catalytic activity">
    <reaction evidence="7 8">
        <text>4 porphobilinogen + H2O = hydroxymethylbilane + 4 NH4(+)</text>
        <dbReference type="Rhea" id="RHEA:13185"/>
        <dbReference type="ChEBI" id="CHEBI:15377"/>
        <dbReference type="ChEBI" id="CHEBI:28938"/>
        <dbReference type="ChEBI" id="CHEBI:57845"/>
        <dbReference type="ChEBI" id="CHEBI:58126"/>
        <dbReference type="EC" id="2.5.1.61"/>
    </reaction>
</comment>
<comment type="cofactor">
    <cofactor evidence="8">
        <name>dipyrromethane</name>
        <dbReference type="ChEBI" id="CHEBI:60342"/>
    </cofactor>
    <text evidence="8">Binds 1 dipyrromethane group covalently.</text>
</comment>
<dbReference type="Gene3D" id="3.30.160.40">
    <property type="entry name" value="Porphobilinogen deaminase, C-terminal domain"/>
    <property type="match status" value="1"/>
</dbReference>
<dbReference type="AlphaFoldDB" id="A0A517ZL71"/>
<keyword evidence="12" id="KW-1185">Reference proteome</keyword>
<comment type="function">
    <text evidence="1 8">Tetrapolymerization of the monopyrrole PBG into the hydroxymethylbilane pre-uroporphyrinogen in several discrete steps.</text>
</comment>
<evidence type="ECO:0000256" key="5">
    <source>
        <dbReference type="ARBA" id="ARBA00022679"/>
    </source>
</evidence>
<dbReference type="EC" id="2.5.1.61" evidence="8"/>
<comment type="miscellaneous">
    <text evidence="8">The porphobilinogen subunits are added to the dipyrromethane group.</text>
</comment>
<accession>A0A517ZL71</accession>
<dbReference type="InterPro" id="IPR022418">
    <property type="entry name" value="Porphobilinogen_deaminase_C"/>
</dbReference>
<evidence type="ECO:0000256" key="7">
    <source>
        <dbReference type="ARBA" id="ARBA00048169"/>
    </source>
</evidence>
<organism evidence="11 12">
    <name type="scientific">Symmachiella dynata</name>
    <dbReference type="NCBI Taxonomy" id="2527995"/>
    <lineage>
        <taxon>Bacteria</taxon>
        <taxon>Pseudomonadati</taxon>
        <taxon>Planctomycetota</taxon>
        <taxon>Planctomycetia</taxon>
        <taxon>Planctomycetales</taxon>
        <taxon>Planctomycetaceae</taxon>
        <taxon>Symmachiella</taxon>
    </lineage>
</organism>
<evidence type="ECO:0000256" key="4">
    <source>
        <dbReference type="ARBA" id="ARBA00011245"/>
    </source>
</evidence>